<dbReference type="RefSeq" id="WP_367920004.1">
    <property type="nucleotide sequence ID" value="NZ_BAABAC010000025.1"/>
</dbReference>
<feature type="signal peptide" evidence="1">
    <location>
        <begin position="1"/>
        <end position="26"/>
    </location>
</feature>
<dbReference type="EMBL" id="JBHTLX010000004">
    <property type="protein sequence ID" value="MFD1246611.1"/>
    <property type="molecule type" value="Genomic_DNA"/>
</dbReference>
<name>A0ABW3VV72_9ACTN</name>
<evidence type="ECO:0008006" key="4">
    <source>
        <dbReference type="Google" id="ProtNLM"/>
    </source>
</evidence>
<dbReference type="PROSITE" id="PS51257">
    <property type="entry name" value="PROKAR_LIPOPROTEIN"/>
    <property type="match status" value="1"/>
</dbReference>
<comment type="caution">
    <text evidence="2">The sequence shown here is derived from an EMBL/GenBank/DDBJ whole genome shotgun (WGS) entry which is preliminary data.</text>
</comment>
<keyword evidence="1" id="KW-0732">Signal</keyword>
<feature type="chain" id="PRO_5047422899" description="L,D-transpeptidase" evidence="1">
    <location>
        <begin position="27"/>
        <end position="214"/>
    </location>
</feature>
<evidence type="ECO:0000256" key="1">
    <source>
        <dbReference type="SAM" id="SignalP"/>
    </source>
</evidence>
<reference evidence="3" key="1">
    <citation type="journal article" date="2019" name="Int. J. Syst. Evol. Microbiol.">
        <title>The Global Catalogue of Microorganisms (GCM) 10K type strain sequencing project: providing services to taxonomists for standard genome sequencing and annotation.</title>
        <authorList>
            <consortium name="The Broad Institute Genomics Platform"/>
            <consortium name="The Broad Institute Genome Sequencing Center for Infectious Disease"/>
            <person name="Wu L."/>
            <person name="Ma J."/>
        </authorList>
    </citation>
    <scope>NUCLEOTIDE SEQUENCE [LARGE SCALE GENOMIC DNA]</scope>
    <source>
        <strain evidence="3">CCUG 52478</strain>
    </source>
</reference>
<protein>
    <recommendedName>
        <fullName evidence="4">L,D-transpeptidase</fullName>
    </recommendedName>
</protein>
<evidence type="ECO:0000313" key="2">
    <source>
        <dbReference type="EMBL" id="MFD1246611.1"/>
    </source>
</evidence>
<accession>A0ABW3VV72</accession>
<gene>
    <name evidence="2" type="ORF">ACFQ3F_02300</name>
</gene>
<sequence length="214" mass="22168">MRIPPRAALAAVAAGAVLVLAGCGSAAEPSPPAGVDTLVIPTPDPHPSDFVAAVDNPWLPLRPGARWTYGDSAAAPQIVADVVAGPTILGIRTTTLVRTVEGGTPTRDHFAQDRAGNVWWFGREGEWTAGVGGAEAGLAMPAHPRVGDGFRAGPETVVTVEDLGQETEVPLATYDDTVTVEVRDGGGLRTEVYAKGVGLVRTNETGLVAYDEPR</sequence>
<evidence type="ECO:0000313" key="3">
    <source>
        <dbReference type="Proteomes" id="UP001597229"/>
    </source>
</evidence>
<organism evidence="2 3">
    <name type="scientific">Nocardioides ginsengisoli</name>
    <dbReference type="NCBI Taxonomy" id="363868"/>
    <lineage>
        <taxon>Bacteria</taxon>
        <taxon>Bacillati</taxon>
        <taxon>Actinomycetota</taxon>
        <taxon>Actinomycetes</taxon>
        <taxon>Propionibacteriales</taxon>
        <taxon>Nocardioidaceae</taxon>
        <taxon>Nocardioides</taxon>
    </lineage>
</organism>
<keyword evidence="3" id="KW-1185">Reference proteome</keyword>
<dbReference type="Proteomes" id="UP001597229">
    <property type="component" value="Unassembled WGS sequence"/>
</dbReference>
<proteinExistence type="predicted"/>